<evidence type="ECO:0008006" key="3">
    <source>
        <dbReference type="Google" id="ProtNLM"/>
    </source>
</evidence>
<keyword evidence="2" id="KW-1185">Reference proteome</keyword>
<reference evidence="1 2" key="1">
    <citation type="submission" date="2024-02" db="EMBL/GenBank/DDBJ databases">
        <title>A nitrogen-fixing paenibacillus bacterium.</title>
        <authorList>
            <person name="Zhang W.L."/>
            <person name="Chen S.F."/>
        </authorList>
    </citation>
    <scope>NUCLEOTIDE SEQUENCE [LARGE SCALE GENOMIC DNA]</scope>
    <source>
        <strain evidence="1 2">M1</strain>
    </source>
</reference>
<gene>
    <name evidence="1" type="ORF">V3851_03900</name>
</gene>
<sequence>MKSAKLPITMSPPIRVYQYRAYPLSVTANYPETLAWFHSNFIHLKCNLNFGEMQDLNIDFIAGNIYGGIPWLEYVDCDFNRGGEADEHEICGKIISSIDEGYYYYTFVDEFYIPNRVAYQRFNNNHDLFIFGYDLVRSRFHIAGFDEKMNYVESDIGFDDFVCASKNCNIHSSNLIRMKQNQDYSFDKNKVIAKFEDYLHARNCAGRLSDYDFNHETEHMDHLNQHLMTEDWGFGMDIYEQISLYCGMLPQKRVKLDIRPFHCLWEHKKCMLERLKYFHENRLINDSGLIDTCQEIMVQADNIRLSVLKYTLTNNEDILTRINVKIHEIHSKELGLLPKIIHQLKTS</sequence>
<comment type="caution">
    <text evidence="1">The sequence shown here is derived from an EMBL/GenBank/DDBJ whole genome shotgun (WGS) entry which is preliminary data.</text>
</comment>
<dbReference type="RefSeq" id="WP_331845157.1">
    <property type="nucleotide sequence ID" value="NZ_JAZHPZ010000001.1"/>
</dbReference>
<protein>
    <recommendedName>
        <fullName evidence="3">Butirosin biosynthesis protein H N-terminal domain-containing protein</fullName>
    </recommendedName>
</protein>
<dbReference type="Proteomes" id="UP001306950">
    <property type="component" value="Unassembled WGS sequence"/>
</dbReference>
<dbReference type="EMBL" id="JAZHPZ010000001">
    <property type="protein sequence ID" value="MEF2964964.1"/>
    <property type="molecule type" value="Genomic_DNA"/>
</dbReference>
<evidence type="ECO:0000313" key="1">
    <source>
        <dbReference type="EMBL" id="MEF2964964.1"/>
    </source>
</evidence>
<evidence type="ECO:0000313" key="2">
    <source>
        <dbReference type="Proteomes" id="UP001306950"/>
    </source>
</evidence>
<accession>A0ABU7VPZ5</accession>
<proteinExistence type="predicted"/>
<organism evidence="1 2">
    <name type="scientific">Paenibacillus haidiansis</name>
    <dbReference type="NCBI Taxonomy" id="1574488"/>
    <lineage>
        <taxon>Bacteria</taxon>
        <taxon>Bacillati</taxon>
        <taxon>Bacillota</taxon>
        <taxon>Bacilli</taxon>
        <taxon>Bacillales</taxon>
        <taxon>Paenibacillaceae</taxon>
        <taxon>Paenibacillus</taxon>
    </lineage>
</organism>
<name>A0ABU7VPZ5_9BACL</name>